<gene>
    <name evidence="5" type="ORF">SBAD_LOCUS12456</name>
</gene>
<dbReference type="InterPro" id="IPR006034">
    <property type="entry name" value="Asparaginase/glutaminase-like"/>
</dbReference>
<dbReference type="GO" id="GO:0009066">
    <property type="term" value="P:aspartate family amino acid metabolic process"/>
    <property type="evidence" value="ECO:0007669"/>
    <property type="project" value="UniProtKB-ARBA"/>
</dbReference>
<dbReference type="EMBL" id="UZAM01017859">
    <property type="protein sequence ID" value="VDP48563.1"/>
    <property type="molecule type" value="Genomic_DNA"/>
</dbReference>
<evidence type="ECO:0000256" key="1">
    <source>
        <dbReference type="ARBA" id="ARBA00012920"/>
    </source>
</evidence>
<reference evidence="7" key="1">
    <citation type="submission" date="2016-06" db="UniProtKB">
        <authorList>
            <consortium name="WormBaseParasite"/>
        </authorList>
    </citation>
    <scope>IDENTIFICATION</scope>
</reference>
<dbReference type="EC" id="3.5.1.1" evidence="1"/>
<dbReference type="SUPFAM" id="SSF53774">
    <property type="entry name" value="Glutaminase/Asparaginase"/>
    <property type="match status" value="1"/>
</dbReference>
<dbReference type="PANTHER" id="PTHR11707:SF28">
    <property type="entry name" value="60 KDA LYSOPHOSPHOLIPASE"/>
    <property type="match status" value="1"/>
</dbReference>
<dbReference type="PIRSF" id="PIRSF500176">
    <property type="entry name" value="L_ASNase"/>
    <property type="match status" value="1"/>
</dbReference>
<dbReference type="AlphaFoldDB" id="A0A183J9A8"/>
<evidence type="ECO:0000256" key="2">
    <source>
        <dbReference type="ARBA" id="ARBA00022801"/>
    </source>
</evidence>
<dbReference type="Gene3D" id="3.40.50.40">
    <property type="match status" value="1"/>
</dbReference>
<dbReference type="PIRSF" id="PIRSF001220">
    <property type="entry name" value="L-ASNase_gatD"/>
    <property type="match status" value="1"/>
</dbReference>
<feature type="domain" description="L-asparaginase N-terminal" evidence="3">
    <location>
        <begin position="1"/>
        <end position="100"/>
    </location>
</feature>
<keyword evidence="2" id="KW-0378">Hydrolase</keyword>
<sequence length="329" mass="37033">MCYTASALSFMFENLGKSVVVTGSQIPICEVRSDGRENLIGSLIMAGNYDIPEVTVYFNSKLYRGNRTSKIDTSSMNAFKSANILPLATMKISINVNWETIFRSHGMDRFRFEPNLNPNIGLLRIFPSIPLECVICYGNVHFHSYRESVNSFLKPPIQGVILQTYGAGNIPSPVENGVIVVNCTQCFRGSVDKQYHTGEVLYSAGVISGEDMTVEASLAKLAYVLGKTELSLEEKKQMIRRNLRGEMTMNVDEQINLENYDILQRLSQFLHLSTANEMRRLKEILFPPLLCQAATDGDLDTLKSLKQHVSFSCNLTNERYKMKLIKKSL</sequence>
<dbReference type="OrthoDB" id="542841at2759"/>
<dbReference type="InterPro" id="IPR027474">
    <property type="entry name" value="L-asparaginase_N"/>
</dbReference>
<dbReference type="Gene3D" id="3.40.50.1170">
    <property type="entry name" value="L-asparaginase, N-terminal domain"/>
    <property type="match status" value="1"/>
</dbReference>
<dbReference type="SMART" id="SM00870">
    <property type="entry name" value="Asparaginase"/>
    <property type="match status" value="1"/>
</dbReference>
<evidence type="ECO:0000313" key="5">
    <source>
        <dbReference type="EMBL" id="VDP48563.1"/>
    </source>
</evidence>
<proteinExistence type="predicted"/>
<dbReference type="Proteomes" id="UP000270296">
    <property type="component" value="Unassembled WGS sequence"/>
</dbReference>
<dbReference type="FunFam" id="3.40.50.40:FF:000001">
    <property type="entry name" value="L-asparaginase 1"/>
    <property type="match status" value="1"/>
</dbReference>
<keyword evidence="6" id="KW-1185">Reference proteome</keyword>
<evidence type="ECO:0000313" key="6">
    <source>
        <dbReference type="Proteomes" id="UP000270296"/>
    </source>
</evidence>
<dbReference type="InterPro" id="IPR036152">
    <property type="entry name" value="Asp/glu_Ase-like_sf"/>
</dbReference>
<dbReference type="PROSITE" id="PS51732">
    <property type="entry name" value="ASN_GLN_ASE_3"/>
    <property type="match status" value="1"/>
</dbReference>
<evidence type="ECO:0000259" key="4">
    <source>
        <dbReference type="Pfam" id="PF17763"/>
    </source>
</evidence>
<dbReference type="WBParaSite" id="SBAD_0001286401-mRNA-1">
    <property type="protein sequence ID" value="SBAD_0001286401-mRNA-1"/>
    <property type="gene ID" value="SBAD_0001286401"/>
</dbReference>
<dbReference type="InterPro" id="IPR037152">
    <property type="entry name" value="L-asparaginase_N_sf"/>
</dbReference>
<dbReference type="GO" id="GO:0004067">
    <property type="term" value="F:asparaginase activity"/>
    <property type="evidence" value="ECO:0007669"/>
    <property type="project" value="UniProtKB-UniRule"/>
</dbReference>
<reference evidence="5 6" key="2">
    <citation type="submission" date="2018-11" db="EMBL/GenBank/DDBJ databases">
        <authorList>
            <consortium name="Pathogen Informatics"/>
        </authorList>
    </citation>
    <scope>NUCLEOTIDE SEQUENCE [LARGE SCALE GENOMIC DNA]</scope>
</reference>
<name>A0A183J9A8_9BILA</name>
<dbReference type="InterPro" id="IPR027473">
    <property type="entry name" value="L-asparaginase_C"/>
</dbReference>
<dbReference type="PANTHER" id="PTHR11707">
    <property type="entry name" value="L-ASPARAGINASE"/>
    <property type="match status" value="1"/>
</dbReference>
<dbReference type="Pfam" id="PF00710">
    <property type="entry name" value="Asparaginase"/>
    <property type="match status" value="1"/>
</dbReference>
<dbReference type="InterPro" id="IPR040919">
    <property type="entry name" value="Asparaginase_C"/>
</dbReference>
<organism evidence="7">
    <name type="scientific">Soboliphyme baturini</name>
    <dbReference type="NCBI Taxonomy" id="241478"/>
    <lineage>
        <taxon>Eukaryota</taxon>
        <taxon>Metazoa</taxon>
        <taxon>Ecdysozoa</taxon>
        <taxon>Nematoda</taxon>
        <taxon>Enoplea</taxon>
        <taxon>Dorylaimia</taxon>
        <taxon>Dioctophymatida</taxon>
        <taxon>Dioctophymatoidea</taxon>
        <taxon>Soboliphymatidae</taxon>
        <taxon>Soboliphyme</taxon>
    </lineage>
</organism>
<evidence type="ECO:0000259" key="3">
    <source>
        <dbReference type="Pfam" id="PF00710"/>
    </source>
</evidence>
<evidence type="ECO:0000313" key="7">
    <source>
        <dbReference type="WBParaSite" id="SBAD_0001286401-mRNA-1"/>
    </source>
</evidence>
<protein>
    <recommendedName>
        <fullName evidence="1">asparaginase</fullName>
        <ecNumber evidence="1">3.5.1.1</ecNumber>
    </recommendedName>
</protein>
<feature type="domain" description="Asparaginase/glutaminase C-terminal" evidence="4">
    <location>
        <begin position="147"/>
        <end position="238"/>
    </location>
</feature>
<dbReference type="Pfam" id="PF17763">
    <property type="entry name" value="Asparaginase_C"/>
    <property type="match status" value="1"/>
</dbReference>
<accession>A0A183J9A8</accession>